<keyword evidence="1" id="KW-0880">Kelch repeat</keyword>
<feature type="signal peptide" evidence="4">
    <location>
        <begin position="1"/>
        <end position="20"/>
    </location>
</feature>
<gene>
    <name evidence="5" type="ORF">QBC34DRAFT_149052</name>
</gene>
<dbReference type="PANTHER" id="PTHR46228">
    <property type="entry name" value="KELCH DOMAIN-CONTAINING PROTEIN"/>
    <property type="match status" value="1"/>
</dbReference>
<dbReference type="PANTHER" id="PTHR46228:SF2">
    <property type="entry name" value="KELCH REPEAT PROTEIN (AFU_ORTHOLOGUE AFUA_4G14350)"/>
    <property type="match status" value="1"/>
</dbReference>
<dbReference type="InterPro" id="IPR015915">
    <property type="entry name" value="Kelch-typ_b-propeller"/>
</dbReference>
<reference evidence="5" key="2">
    <citation type="submission" date="2023-05" db="EMBL/GenBank/DDBJ databases">
        <authorList>
            <consortium name="Lawrence Berkeley National Laboratory"/>
            <person name="Steindorff A."/>
            <person name="Hensen N."/>
            <person name="Bonometti L."/>
            <person name="Westerberg I."/>
            <person name="Brannstrom I.O."/>
            <person name="Guillou S."/>
            <person name="Cros-Aarteil S."/>
            <person name="Calhoun S."/>
            <person name="Haridas S."/>
            <person name="Kuo A."/>
            <person name="Mondo S."/>
            <person name="Pangilinan J."/>
            <person name="Riley R."/>
            <person name="Labutti K."/>
            <person name="Andreopoulos B."/>
            <person name="Lipzen A."/>
            <person name="Chen C."/>
            <person name="Yanf M."/>
            <person name="Daum C."/>
            <person name="Ng V."/>
            <person name="Clum A."/>
            <person name="Ohm R."/>
            <person name="Martin F."/>
            <person name="Silar P."/>
            <person name="Natvig D."/>
            <person name="Lalanne C."/>
            <person name="Gautier V."/>
            <person name="Ament-Velasquez S.L."/>
            <person name="Kruys A."/>
            <person name="Hutchinson M.I."/>
            <person name="Powell A.J."/>
            <person name="Barry K."/>
            <person name="Miller A.N."/>
            <person name="Grigoriev I.V."/>
            <person name="Debuchy R."/>
            <person name="Gladieux P."/>
            <person name="Thoren M.H."/>
            <person name="Johannesson H."/>
        </authorList>
    </citation>
    <scope>NUCLEOTIDE SEQUENCE</scope>
    <source>
        <strain evidence="5">PSN243</strain>
    </source>
</reference>
<dbReference type="Gene3D" id="2.120.10.80">
    <property type="entry name" value="Kelch-type beta propeller"/>
    <property type="match status" value="1"/>
</dbReference>
<keyword evidence="4" id="KW-0732">Signal</keyword>
<feature type="region of interest" description="Disordered" evidence="3">
    <location>
        <begin position="507"/>
        <end position="547"/>
    </location>
</feature>
<dbReference type="EMBL" id="MU865956">
    <property type="protein sequence ID" value="KAK4446547.1"/>
    <property type="molecule type" value="Genomic_DNA"/>
</dbReference>
<evidence type="ECO:0008006" key="7">
    <source>
        <dbReference type="Google" id="ProtNLM"/>
    </source>
</evidence>
<keyword evidence="6" id="KW-1185">Reference proteome</keyword>
<feature type="region of interest" description="Disordered" evidence="3">
    <location>
        <begin position="136"/>
        <end position="161"/>
    </location>
</feature>
<sequence>MANLLGHVLVAIFLLSPASGRTPPRPRDDAPANSGFLRRTSASAIVIGAAHVYIDGGELSHLQDGNSPSGRPSFAVNETISISLETSWTNATVAFNRVEKPQSAPHLGRQAIWKDPNGSGFYVWGGSTSYATAPPPPELWKFSTDGSGGGSWAKQSSDFEGGNIVRTTDGAWAQSRDVGYFMGGKATQNTDLKVASGNTLAVPGLLAFVMTTNKPSNLSSVGLGPFGTLVGGSAHFIPFGTPGVLLFLGGSTSPISATEAGWVSMDFTTLTLYDLKNKQWLTQTTTGARPTPRERFCAVGVQGTNNTYEIFMYGGITTDSYKSTDEVYVLSLPGFVFFKVTAPGFSTKRADHTCVFTGRRQLLSVGGIDTDVKFPDNFLDPDPWANGLGVFDLTDLIWRDRYDAEAAPYQSPAVVREWYSKFGVASVKWSSDAVTRLFTELMTPPERITRPTGPHGDSPSGTPGGLDTGSKIAIVVSVCSGVGISAAMVFCYCKGCFRCIRPKKEGQKPIDATQPQETCSHDNWTPPGRWRQESDLTTEATSSSCLP</sequence>
<evidence type="ECO:0000313" key="5">
    <source>
        <dbReference type="EMBL" id="KAK4446547.1"/>
    </source>
</evidence>
<proteinExistence type="predicted"/>
<comment type="caution">
    <text evidence="5">The sequence shown here is derived from an EMBL/GenBank/DDBJ whole genome shotgun (WGS) entry which is preliminary data.</text>
</comment>
<evidence type="ECO:0000256" key="1">
    <source>
        <dbReference type="ARBA" id="ARBA00022441"/>
    </source>
</evidence>
<feature type="region of interest" description="Disordered" evidence="3">
    <location>
        <begin position="443"/>
        <end position="466"/>
    </location>
</feature>
<dbReference type="InterPro" id="IPR011043">
    <property type="entry name" value="Gal_Oxase/kelch_b-propeller"/>
</dbReference>
<dbReference type="Proteomes" id="UP001321760">
    <property type="component" value="Unassembled WGS sequence"/>
</dbReference>
<dbReference type="AlphaFoldDB" id="A0AAV9GFB6"/>
<accession>A0AAV9GFB6</accession>
<evidence type="ECO:0000256" key="2">
    <source>
        <dbReference type="ARBA" id="ARBA00022737"/>
    </source>
</evidence>
<keyword evidence="2" id="KW-0677">Repeat</keyword>
<reference evidence="5" key="1">
    <citation type="journal article" date="2023" name="Mol. Phylogenet. Evol.">
        <title>Genome-scale phylogeny and comparative genomics of the fungal order Sordariales.</title>
        <authorList>
            <person name="Hensen N."/>
            <person name="Bonometti L."/>
            <person name="Westerberg I."/>
            <person name="Brannstrom I.O."/>
            <person name="Guillou S."/>
            <person name="Cros-Aarteil S."/>
            <person name="Calhoun S."/>
            <person name="Haridas S."/>
            <person name="Kuo A."/>
            <person name="Mondo S."/>
            <person name="Pangilinan J."/>
            <person name="Riley R."/>
            <person name="LaButti K."/>
            <person name="Andreopoulos B."/>
            <person name="Lipzen A."/>
            <person name="Chen C."/>
            <person name="Yan M."/>
            <person name="Daum C."/>
            <person name="Ng V."/>
            <person name="Clum A."/>
            <person name="Steindorff A."/>
            <person name="Ohm R.A."/>
            <person name="Martin F."/>
            <person name="Silar P."/>
            <person name="Natvig D.O."/>
            <person name="Lalanne C."/>
            <person name="Gautier V."/>
            <person name="Ament-Velasquez S.L."/>
            <person name="Kruys A."/>
            <person name="Hutchinson M.I."/>
            <person name="Powell A.J."/>
            <person name="Barry K."/>
            <person name="Miller A.N."/>
            <person name="Grigoriev I.V."/>
            <person name="Debuchy R."/>
            <person name="Gladieux P."/>
            <person name="Hiltunen Thoren M."/>
            <person name="Johannesson H."/>
        </authorList>
    </citation>
    <scope>NUCLEOTIDE SEQUENCE</scope>
    <source>
        <strain evidence="5">PSN243</strain>
    </source>
</reference>
<name>A0AAV9GFB6_9PEZI</name>
<feature type="compositionally biased region" description="Polar residues" evidence="3">
    <location>
        <begin position="535"/>
        <end position="547"/>
    </location>
</feature>
<evidence type="ECO:0000256" key="3">
    <source>
        <dbReference type="SAM" id="MobiDB-lite"/>
    </source>
</evidence>
<evidence type="ECO:0000313" key="6">
    <source>
        <dbReference type="Proteomes" id="UP001321760"/>
    </source>
</evidence>
<evidence type="ECO:0000256" key="4">
    <source>
        <dbReference type="SAM" id="SignalP"/>
    </source>
</evidence>
<dbReference type="SUPFAM" id="SSF50965">
    <property type="entry name" value="Galactose oxidase, central domain"/>
    <property type="match status" value="1"/>
</dbReference>
<feature type="chain" id="PRO_5043642380" description="Kelch repeat protein" evidence="4">
    <location>
        <begin position="21"/>
        <end position="547"/>
    </location>
</feature>
<feature type="compositionally biased region" description="Polar residues" evidence="3">
    <location>
        <begin position="513"/>
        <end position="523"/>
    </location>
</feature>
<protein>
    <recommendedName>
        <fullName evidence="7">Kelch repeat protein</fullName>
    </recommendedName>
</protein>
<organism evidence="5 6">
    <name type="scientific">Podospora aff. communis PSN243</name>
    <dbReference type="NCBI Taxonomy" id="3040156"/>
    <lineage>
        <taxon>Eukaryota</taxon>
        <taxon>Fungi</taxon>
        <taxon>Dikarya</taxon>
        <taxon>Ascomycota</taxon>
        <taxon>Pezizomycotina</taxon>
        <taxon>Sordariomycetes</taxon>
        <taxon>Sordariomycetidae</taxon>
        <taxon>Sordariales</taxon>
        <taxon>Podosporaceae</taxon>
        <taxon>Podospora</taxon>
    </lineage>
</organism>